<gene>
    <name evidence="1" type="ORF">NX720_24335</name>
</gene>
<protein>
    <submittedName>
        <fullName evidence="1">TrbC family F-type conjugative pilus assembly protein</fullName>
    </submittedName>
</protein>
<dbReference type="InterPro" id="IPR009649">
    <property type="entry name" value="TraU"/>
</dbReference>
<proteinExistence type="predicted"/>
<dbReference type="Pfam" id="PF06834">
    <property type="entry name" value="TraU"/>
    <property type="match status" value="1"/>
</dbReference>
<accession>A0ABY6GT24</accession>
<dbReference type="Proteomes" id="UP001163255">
    <property type="component" value="Chromosome"/>
</dbReference>
<dbReference type="EMBL" id="CP103300">
    <property type="protein sequence ID" value="UYM15910.1"/>
    <property type="molecule type" value="Genomic_DNA"/>
</dbReference>
<sequence length="634" mass="70504">MHKLIAIICIMIIFSIAMANELQIKLFVSASMDKSLLTALLKKSAVRTFIVRGIGGQHQNLGIAIQKWQQILMTNRTTTTVEINPVAFREYQIDRVPAITLQVDGKTELTAFGVTSVDWLMRQYQSGRRGHLGIYGTTYPISEPDLLEVLLQRLSQQDWQAIKAKTSQRLQSKVLSFGAKLPTSRQASSKVLKISGHWRTPIIALDINDRQQQKAVIQWLQQYPDALVLVSNGSLQQFQTLSVIWHQHPIYIMPPELVHRFQLTALPTLLTPESQNHWRVTTAEVSQFSAIDVMSWARALISGSAQSAYAVEATDNPSKALCQNVPILSEKLITSVPWKELFPIRIGLAKLGSGKEPNHRAKSSTGLCMCEDSAGMFHPGVTTGFWRPQRLIELTRSPGCLMALGGHKLPIVDQRRWGTLGSANIPKGLTYMHAHVYSLPLIEMLNMFTGIGGCTSDLVDFDLMNLSEVDPSWNHPELAALLSPDLAAYANPAAMNACTADGLAALNSQPMDSLHWCAGSWGNIYPLSGFTSTYGHFADNTSLLATRALAKIHRIGLARKTVGEDAQCHSRITPWLPKSQYKMSMFWPESEKQKAHWIGASAATWGMHRHPLGKDDAMYLIWQYRDCCQTAVSQ</sequence>
<dbReference type="InterPro" id="IPR019106">
    <property type="entry name" value="T4SS_TrbC"/>
</dbReference>
<dbReference type="Pfam" id="PF09673">
    <property type="entry name" value="TrbC_Ftype"/>
    <property type="match status" value="1"/>
</dbReference>
<evidence type="ECO:0000313" key="2">
    <source>
        <dbReference type="Proteomes" id="UP001163255"/>
    </source>
</evidence>
<keyword evidence="2" id="KW-1185">Reference proteome</keyword>
<dbReference type="RefSeq" id="WP_262598144.1">
    <property type="nucleotide sequence ID" value="NZ_CP103300.1"/>
</dbReference>
<organism evidence="1 2">
    <name type="scientific">Endozoicomonas euniceicola</name>
    <dbReference type="NCBI Taxonomy" id="1234143"/>
    <lineage>
        <taxon>Bacteria</taxon>
        <taxon>Pseudomonadati</taxon>
        <taxon>Pseudomonadota</taxon>
        <taxon>Gammaproteobacteria</taxon>
        <taxon>Oceanospirillales</taxon>
        <taxon>Endozoicomonadaceae</taxon>
        <taxon>Endozoicomonas</taxon>
    </lineage>
</organism>
<name>A0ABY6GT24_9GAMM</name>
<reference evidence="1" key="1">
    <citation type="submission" date="2022-10" db="EMBL/GenBank/DDBJ databases">
        <title>Completed Genome Sequence of two octocoral isolated bacterium, Endozoicomonas euniceicola EF212T and Endozoicomonas gorgoniicola PS125T.</title>
        <authorList>
            <person name="Chiou Y.-J."/>
            <person name="Chen Y.-H."/>
        </authorList>
    </citation>
    <scope>NUCLEOTIDE SEQUENCE</scope>
    <source>
        <strain evidence="1">EF212</strain>
    </source>
</reference>
<evidence type="ECO:0000313" key="1">
    <source>
        <dbReference type="EMBL" id="UYM15910.1"/>
    </source>
</evidence>